<dbReference type="AlphaFoldDB" id="L7CQ23"/>
<keyword evidence="8 12" id="KW-1133">Transmembrane helix</keyword>
<dbReference type="InterPro" id="IPR050366">
    <property type="entry name" value="BP-dependent_transpt_permease"/>
</dbReference>
<comment type="similarity">
    <text evidence="10">Belongs to the binding-protein-dependent transport system permease family. OppBC subfamily.</text>
</comment>
<keyword evidence="2 12" id="KW-0813">Transport</keyword>
<evidence type="ECO:0000313" key="15">
    <source>
        <dbReference type="Proteomes" id="UP000010959"/>
    </source>
</evidence>
<keyword evidence="5 12" id="KW-0812">Transmembrane</keyword>
<evidence type="ECO:0000256" key="5">
    <source>
        <dbReference type="ARBA" id="ARBA00022692"/>
    </source>
</evidence>
<feature type="transmembrane region" description="Helical" evidence="12">
    <location>
        <begin position="374"/>
        <end position="397"/>
    </location>
</feature>
<feature type="transmembrane region" description="Helical" evidence="12">
    <location>
        <begin position="321"/>
        <end position="354"/>
    </location>
</feature>
<dbReference type="PATRIC" id="fig|993516.3.peg.168"/>
<keyword evidence="9 12" id="KW-0472">Membrane</keyword>
<comment type="subcellular location">
    <subcellularLocation>
        <location evidence="1">Cell inner membrane</location>
        <topology evidence="1">Multi-pass membrane protein</topology>
    </subcellularLocation>
    <subcellularLocation>
        <location evidence="12">Cell membrane</location>
        <topology evidence="12">Multi-pass membrane protein</topology>
    </subcellularLocation>
</comment>
<dbReference type="GO" id="GO:0005886">
    <property type="term" value="C:plasma membrane"/>
    <property type="evidence" value="ECO:0007669"/>
    <property type="project" value="UniProtKB-SubCell"/>
</dbReference>
<proteinExistence type="inferred from homology"/>
<feature type="transmembrane region" description="Helical" evidence="12">
    <location>
        <begin position="264"/>
        <end position="282"/>
    </location>
</feature>
<evidence type="ECO:0000256" key="8">
    <source>
        <dbReference type="ARBA" id="ARBA00022989"/>
    </source>
</evidence>
<dbReference type="SUPFAM" id="SSF161098">
    <property type="entry name" value="MetI-like"/>
    <property type="match status" value="1"/>
</dbReference>
<dbReference type="EMBL" id="AMWG01000002">
    <property type="protein sequence ID" value="ELP35930.1"/>
    <property type="molecule type" value="Genomic_DNA"/>
</dbReference>
<dbReference type="Proteomes" id="UP000010959">
    <property type="component" value="Unassembled WGS sequence"/>
</dbReference>
<dbReference type="GO" id="GO:0055085">
    <property type="term" value="P:transmembrane transport"/>
    <property type="evidence" value="ECO:0007669"/>
    <property type="project" value="InterPro"/>
</dbReference>
<keyword evidence="4" id="KW-0997">Cell inner membrane</keyword>
<evidence type="ECO:0000256" key="6">
    <source>
        <dbReference type="ARBA" id="ARBA00022856"/>
    </source>
</evidence>
<dbReference type="Gene3D" id="1.10.3720.10">
    <property type="entry name" value="MetI-like"/>
    <property type="match status" value="1"/>
</dbReference>
<comment type="caution">
    <text evidence="14">The sequence shown here is derived from an EMBL/GenBank/DDBJ whole genome shotgun (WGS) entry which is preliminary data.</text>
</comment>
<gene>
    <name evidence="14" type="ORF">RBSWK_00153</name>
</gene>
<evidence type="ECO:0000256" key="2">
    <source>
        <dbReference type="ARBA" id="ARBA00022448"/>
    </source>
</evidence>
<feature type="transmembrane region" description="Helical" evidence="12">
    <location>
        <begin position="234"/>
        <end position="252"/>
    </location>
</feature>
<evidence type="ECO:0000256" key="10">
    <source>
        <dbReference type="ARBA" id="ARBA00024202"/>
    </source>
</evidence>
<evidence type="ECO:0000256" key="1">
    <source>
        <dbReference type="ARBA" id="ARBA00004429"/>
    </source>
</evidence>
<dbReference type="RefSeq" id="WP_007335563.1">
    <property type="nucleotide sequence ID" value="NZ_AMWG01000002.1"/>
</dbReference>
<dbReference type="PANTHER" id="PTHR43386:SF2">
    <property type="entry name" value="OLIGOPEPTIDE TRANSPORT SYSTEM PERMEASE PROTEIN OPPC"/>
    <property type="match status" value="1"/>
</dbReference>
<protein>
    <recommendedName>
        <fullName evidence="11">Oligopeptide transport system permease protein OppC</fullName>
    </recommendedName>
</protein>
<keyword evidence="3" id="KW-1003">Cell membrane</keyword>
<dbReference type="PROSITE" id="PS50928">
    <property type="entry name" value="ABC_TM1"/>
    <property type="match status" value="1"/>
</dbReference>
<keyword evidence="6" id="KW-0571">Peptide transport</keyword>
<sequence length="411" mass="45891">MNLPDSRKNEEALTKLLEESRKIRGVSLWKDAWRRLSRNRPAMASLVFLISLGLIAFLTPMLPLQSPLDKDLNNRRFLSPSFEPITMGSRDGLKFADGKLTSQLALFEAEIAAETAEALATQDPLKQAEQFKSIQDRIRVEHPFNQLWNQLGSVSFKMVQIRVAIFGDYAIPSIFGTDKLGRDLLARVFWGARVSLVVGLVATLVSLMIGVSYGAIAGYFGGWIDAAMMRIVDMLYSIPFIFVVIYLVTFLGEESVKAWLESYGIDQIMIFYIIIGAIYWLTMSRVVRGQVLSLRQEQFIESARTIGASPMRIVFRHLVPNVLGIVIVYLTLTIPAVMLFEAFLSFLGLGVAPPDVSWGLLLNDGVEALSSVKLFWWVVIFPGAALATTLFALNFLGDGLRDALDPKMKNR</sequence>
<evidence type="ECO:0000259" key="13">
    <source>
        <dbReference type="PROSITE" id="PS50928"/>
    </source>
</evidence>
<keyword evidence="7" id="KW-0653">Protein transport</keyword>
<dbReference type="GO" id="GO:0015833">
    <property type="term" value="P:peptide transport"/>
    <property type="evidence" value="ECO:0007669"/>
    <property type="project" value="UniProtKB-KW"/>
</dbReference>
<evidence type="ECO:0000256" key="7">
    <source>
        <dbReference type="ARBA" id="ARBA00022927"/>
    </source>
</evidence>
<dbReference type="CDD" id="cd06261">
    <property type="entry name" value="TM_PBP2"/>
    <property type="match status" value="1"/>
</dbReference>
<feature type="transmembrane region" description="Helical" evidence="12">
    <location>
        <begin position="194"/>
        <end position="222"/>
    </location>
</feature>
<feature type="transmembrane region" description="Helical" evidence="12">
    <location>
        <begin position="42"/>
        <end position="62"/>
    </location>
</feature>
<dbReference type="Pfam" id="PF12911">
    <property type="entry name" value="OppC_N"/>
    <property type="match status" value="1"/>
</dbReference>
<evidence type="ECO:0000256" key="11">
    <source>
        <dbReference type="ARBA" id="ARBA00072251"/>
    </source>
</evidence>
<dbReference type="Pfam" id="PF00528">
    <property type="entry name" value="BPD_transp_1"/>
    <property type="match status" value="1"/>
</dbReference>
<evidence type="ECO:0000256" key="12">
    <source>
        <dbReference type="RuleBase" id="RU363032"/>
    </source>
</evidence>
<dbReference type="InterPro" id="IPR000515">
    <property type="entry name" value="MetI-like"/>
</dbReference>
<dbReference type="GO" id="GO:0015031">
    <property type="term" value="P:protein transport"/>
    <property type="evidence" value="ECO:0007669"/>
    <property type="project" value="UniProtKB-KW"/>
</dbReference>
<accession>L7CQ23</accession>
<organism evidence="14 15">
    <name type="scientific">Rhodopirellula baltica SWK14</name>
    <dbReference type="NCBI Taxonomy" id="993516"/>
    <lineage>
        <taxon>Bacteria</taxon>
        <taxon>Pseudomonadati</taxon>
        <taxon>Planctomycetota</taxon>
        <taxon>Planctomycetia</taxon>
        <taxon>Pirellulales</taxon>
        <taxon>Pirellulaceae</taxon>
        <taxon>Rhodopirellula</taxon>
    </lineage>
</organism>
<dbReference type="PANTHER" id="PTHR43386">
    <property type="entry name" value="OLIGOPEPTIDE TRANSPORT SYSTEM PERMEASE PROTEIN APPC"/>
    <property type="match status" value="1"/>
</dbReference>
<evidence type="ECO:0000256" key="9">
    <source>
        <dbReference type="ARBA" id="ARBA00023136"/>
    </source>
</evidence>
<dbReference type="InterPro" id="IPR035906">
    <property type="entry name" value="MetI-like_sf"/>
</dbReference>
<name>L7CQ23_RHOBT</name>
<feature type="domain" description="ABC transmembrane type-1" evidence="13">
    <location>
        <begin position="192"/>
        <end position="397"/>
    </location>
</feature>
<evidence type="ECO:0000313" key="14">
    <source>
        <dbReference type="EMBL" id="ELP35930.1"/>
    </source>
</evidence>
<evidence type="ECO:0000256" key="4">
    <source>
        <dbReference type="ARBA" id="ARBA00022519"/>
    </source>
</evidence>
<reference evidence="14 15" key="1">
    <citation type="journal article" date="2013" name="Mar. Genomics">
        <title>Expression of sulfatases in Rhodopirellula baltica and the diversity of sulfatases in the genus Rhodopirellula.</title>
        <authorList>
            <person name="Wegner C.E."/>
            <person name="Richter-Heitmann T."/>
            <person name="Klindworth A."/>
            <person name="Klockow C."/>
            <person name="Richter M."/>
            <person name="Achstetter T."/>
            <person name="Glockner F.O."/>
            <person name="Harder J."/>
        </authorList>
    </citation>
    <scope>NUCLEOTIDE SEQUENCE [LARGE SCALE GENOMIC DNA]</scope>
    <source>
        <strain evidence="14 15">SWK14</strain>
    </source>
</reference>
<dbReference type="InterPro" id="IPR025966">
    <property type="entry name" value="OppC_N"/>
</dbReference>
<evidence type="ECO:0000256" key="3">
    <source>
        <dbReference type="ARBA" id="ARBA00022475"/>
    </source>
</evidence>